<sequence>MQAVTYDKDSGLVYIHLLHPKESRNVRSEELKVNDCILLDIGQNGKIAGFECFGEAALLCAPFAGKSRLYVKDADGYHFRIRQQASVRSSYTVYGVTFCFSDGGYQEFAGFDLDESMYHSAFLQRLTEK</sequence>
<dbReference type="InterPro" id="IPR019270">
    <property type="entry name" value="DUF2283"/>
</dbReference>
<accession>A0A9Q4ETW1</accession>
<dbReference type="Pfam" id="PF10049">
    <property type="entry name" value="DUF2283"/>
    <property type="match status" value="1"/>
</dbReference>
<dbReference type="AlphaFoldDB" id="A0A9Q4ETW1"/>
<dbReference type="InterPro" id="IPR016789">
    <property type="entry name" value="UCP021389"/>
</dbReference>
<dbReference type="EMBL" id="JALAXJ010000001">
    <property type="protein sequence ID" value="MCY9228109.1"/>
    <property type="molecule type" value="Genomic_DNA"/>
</dbReference>
<dbReference type="PIRSF" id="PIRSF021389">
    <property type="entry name" value="UCP021389"/>
    <property type="match status" value="1"/>
</dbReference>
<organism evidence="1 2">
    <name type="scientific">Bacillus inaquosorum</name>
    <dbReference type="NCBI Taxonomy" id="483913"/>
    <lineage>
        <taxon>Bacteria</taxon>
        <taxon>Bacillati</taxon>
        <taxon>Bacillota</taxon>
        <taxon>Bacilli</taxon>
        <taxon>Bacillales</taxon>
        <taxon>Bacillaceae</taxon>
        <taxon>Bacillus</taxon>
    </lineage>
</organism>
<evidence type="ECO:0000313" key="2">
    <source>
        <dbReference type="Proteomes" id="UP001066278"/>
    </source>
</evidence>
<proteinExistence type="predicted"/>
<dbReference type="RefSeq" id="WP_268285017.1">
    <property type="nucleotide sequence ID" value="NZ_JALAJJ010000002.1"/>
</dbReference>
<evidence type="ECO:0000313" key="1">
    <source>
        <dbReference type="EMBL" id="MCY9228109.1"/>
    </source>
</evidence>
<name>A0A9Q4ETW1_9BACI</name>
<comment type="caution">
    <text evidence="1">The sequence shown here is derived from an EMBL/GenBank/DDBJ whole genome shotgun (WGS) entry which is preliminary data.</text>
</comment>
<dbReference type="Proteomes" id="UP001066278">
    <property type="component" value="Unassembled WGS sequence"/>
</dbReference>
<gene>
    <name evidence="1" type="ORF">MOE99_01690</name>
</gene>
<protein>
    <submittedName>
        <fullName evidence="1">DUF2283 domain-containing protein</fullName>
    </submittedName>
</protein>
<reference evidence="1" key="1">
    <citation type="submission" date="2022-02" db="EMBL/GenBank/DDBJ databases">
        <title>Crop Bioprotection Bacillus Genome Sequencing.</title>
        <authorList>
            <person name="Dunlap C."/>
        </authorList>
    </citation>
    <scope>NUCLEOTIDE SEQUENCE</scope>
    <source>
        <strain evidence="1">T20C13</strain>
    </source>
</reference>